<feature type="transmembrane region" description="Helical" evidence="1">
    <location>
        <begin position="6"/>
        <end position="25"/>
    </location>
</feature>
<gene>
    <name evidence="2" type="ORF">FC51_GL000997</name>
</gene>
<sequence>MQMLKLISDLLIILVAIEALFIMGLEMFGNQSKLAQNAFHVSANYLAQPEARTSMANQGLYNGFIGVGILLGRFAFPGDAVYPTLLLFISFVVVAAIFGALTANKQILLTQGAPAIVALVLLIWAH</sequence>
<evidence type="ECO:0000313" key="3">
    <source>
        <dbReference type="Proteomes" id="UP000051957"/>
    </source>
</evidence>
<organism evidence="2 3">
    <name type="scientific">Lentilactobacillus parabuchneri DSM 5707 = NBRC 107865</name>
    <dbReference type="NCBI Taxonomy" id="1423784"/>
    <lineage>
        <taxon>Bacteria</taxon>
        <taxon>Bacillati</taxon>
        <taxon>Bacillota</taxon>
        <taxon>Bacilli</taxon>
        <taxon>Lactobacillales</taxon>
        <taxon>Lactobacillaceae</taxon>
        <taxon>Lentilactobacillus</taxon>
    </lineage>
</organism>
<keyword evidence="1" id="KW-0812">Transmembrane</keyword>
<reference evidence="2 3" key="1">
    <citation type="journal article" date="2015" name="Genome Announc.">
        <title>Expanding the biotechnology potential of lactobacilli through comparative genomics of 213 strains and associated genera.</title>
        <authorList>
            <person name="Sun Z."/>
            <person name="Harris H.M."/>
            <person name="McCann A."/>
            <person name="Guo C."/>
            <person name="Argimon S."/>
            <person name="Zhang W."/>
            <person name="Yang X."/>
            <person name="Jeffery I.B."/>
            <person name="Cooney J.C."/>
            <person name="Kagawa T.F."/>
            <person name="Liu W."/>
            <person name="Song Y."/>
            <person name="Salvetti E."/>
            <person name="Wrobel A."/>
            <person name="Rasinkangas P."/>
            <person name="Parkhill J."/>
            <person name="Rea M.C."/>
            <person name="O'Sullivan O."/>
            <person name="Ritari J."/>
            <person name="Douillard F.P."/>
            <person name="Paul Ross R."/>
            <person name="Yang R."/>
            <person name="Briner A.E."/>
            <person name="Felis G.E."/>
            <person name="de Vos W.M."/>
            <person name="Barrangou R."/>
            <person name="Klaenhammer T.R."/>
            <person name="Caufield P.W."/>
            <person name="Cui Y."/>
            <person name="Zhang H."/>
            <person name="O'Toole P.W."/>
        </authorList>
    </citation>
    <scope>NUCLEOTIDE SEQUENCE [LARGE SCALE GENOMIC DNA]</scope>
    <source>
        <strain evidence="2 3">DSM 5707</strain>
    </source>
</reference>
<dbReference type="EMBL" id="AZGK01000002">
    <property type="protein sequence ID" value="KRM47297.1"/>
    <property type="molecule type" value="Genomic_DNA"/>
</dbReference>
<dbReference type="AlphaFoldDB" id="A0A0R1YXY5"/>
<dbReference type="PATRIC" id="fig|1423784.4.peg.1006"/>
<feature type="transmembrane region" description="Helical" evidence="1">
    <location>
        <begin position="108"/>
        <end position="125"/>
    </location>
</feature>
<evidence type="ECO:0000256" key="1">
    <source>
        <dbReference type="SAM" id="Phobius"/>
    </source>
</evidence>
<keyword evidence="1" id="KW-0472">Membrane</keyword>
<name>A0A0R1YXY5_9LACO</name>
<dbReference type="InterPro" id="IPR009732">
    <property type="entry name" value="DUF1304"/>
</dbReference>
<dbReference type="Proteomes" id="UP000051957">
    <property type="component" value="Unassembled WGS sequence"/>
</dbReference>
<evidence type="ECO:0000313" key="2">
    <source>
        <dbReference type="EMBL" id="KRM47297.1"/>
    </source>
</evidence>
<proteinExistence type="predicted"/>
<protein>
    <recommendedName>
        <fullName evidence="4">Integral membrane protein</fullName>
    </recommendedName>
</protein>
<keyword evidence="1" id="KW-1133">Transmembrane helix</keyword>
<accession>A0A0R1YXY5</accession>
<dbReference type="PANTHER" id="PTHR38446:SF1">
    <property type="entry name" value="BLL0914 PROTEIN"/>
    <property type="match status" value="1"/>
</dbReference>
<feature type="transmembrane region" description="Helical" evidence="1">
    <location>
        <begin position="82"/>
        <end position="101"/>
    </location>
</feature>
<dbReference type="PANTHER" id="PTHR38446">
    <property type="entry name" value="BLL0914 PROTEIN"/>
    <property type="match status" value="1"/>
</dbReference>
<dbReference type="Pfam" id="PF06993">
    <property type="entry name" value="DUF1304"/>
    <property type="match status" value="1"/>
</dbReference>
<feature type="transmembrane region" description="Helical" evidence="1">
    <location>
        <begin position="59"/>
        <end position="76"/>
    </location>
</feature>
<evidence type="ECO:0008006" key="4">
    <source>
        <dbReference type="Google" id="ProtNLM"/>
    </source>
</evidence>
<comment type="caution">
    <text evidence="2">The sequence shown here is derived from an EMBL/GenBank/DDBJ whole genome shotgun (WGS) entry which is preliminary data.</text>
</comment>